<evidence type="ECO:0000313" key="1">
    <source>
        <dbReference type="EMBL" id="MDF3833849.1"/>
    </source>
</evidence>
<dbReference type="Proteomes" id="UP001216674">
    <property type="component" value="Unassembled WGS sequence"/>
</dbReference>
<reference evidence="1 2" key="1">
    <citation type="submission" date="2023-03" db="EMBL/GenBank/DDBJ databases">
        <title>Draft assemblies of triclosan tolerant bacteria isolated from returned activated sludge.</title>
        <authorList>
            <person name="Van Hamelsveld S."/>
        </authorList>
    </citation>
    <scope>NUCLEOTIDE SEQUENCE [LARGE SCALE GENOMIC DNA]</scope>
    <source>
        <strain evidence="1 2">GW210010_S58</strain>
    </source>
</reference>
<proteinExistence type="predicted"/>
<evidence type="ECO:0000313" key="2">
    <source>
        <dbReference type="Proteomes" id="UP001216674"/>
    </source>
</evidence>
<gene>
    <name evidence="1" type="ORF">P3W85_12945</name>
</gene>
<keyword evidence="2" id="KW-1185">Reference proteome</keyword>
<organism evidence="1 2">
    <name type="scientific">Cupriavidus basilensis</name>
    <dbReference type="NCBI Taxonomy" id="68895"/>
    <lineage>
        <taxon>Bacteria</taxon>
        <taxon>Pseudomonadati</taxon>
        <taxon>Pseudomonadota</taxon>
        <taxon>Betaproteobacteria</taxon>
        <taxon>Burkholderiales</taxon>
        <taxon>Burkholderiaceae</taxon>
        <taxon>Cupriavidus</taxon>
    </lineage>
</organism>
<sequence length="128" mass="13947">MAVILQFAGQARADITSFQLQELQMQAQLQTVKTIAVMLGIAEGCAQVHPALRTDVDQRYGAIGMDEELKGQMRTVIAACMDKSKAPGLEQCQQLVQRVNPPLGDDGLGVFFEVARPMRALAMVEPCE</sequence>
<dbReference type="RefSeq" id="WP_276265076.1">
    <property type="nucleotide sequence ID" value="NZ_JARJLM010000219.1"/>
</dbReference>
<protein>
    <submittedName>
        <fullName evidence="1">Uncharacterized protein</fullName>
    </submittedName>
</protein>
<accession>A0ABT6AMK0</accession>
<comment type="caution">
    <text evidence="1">The sequence shown here is derived from an EMBL/GenBank/DDBJ whole genome shotgun (WGS) entry which is preliminary data.</text>
</comment>
<dbReference type="EMBL" id="JARJLM010000219">
    <property type="protein sequence ID" value="MDF3833849.1"/>
    <property type="molecule type" value="Genomic_DNA"/>
</dbReference>
<name>A0ABT6AMK0_9BURK</name>